<evidence type="ECO:0000256" key="6">
    <source>
        <dbReference type="SAM" id="MobiDB-lite"/>
    </source>
</evidence>
<accession>A0A418IC68</accession>
<dbReference type="Proteomes" id="UP000286317">
    <property type="component" value="Unassembled WGS sequence"/>
</dbReference>
<evidence type="ECO:0000256" key="1">
    <source>
        <dbReference type="ARBA" id="ARBA00002445"/>
    </source>
</evidence>
<feature type="coiled-coil region" evidence="5">
    <location>
        <begin position="290"/>
        <end position="345"/>
    </location>
</feature>
<evidence type="ECO:0000256" key="2">
    <source>
        <dbReference type="ARBA" id="ARBA00010657"/>
    </source>
</evidence>
<evidence type="ECO:0000313" key="8">
    <source>
        <dbReference type="Proteomes" id="UP000286317"/>
    </source>
</evidence>
<comment type="caution">
    <text evidence="7">The sequence shown here is derived from an EMBL/GenBank/DDBJ whole genome shotgun (WGS) entry which is preliminary data.</text>
</comment>
<dbReference type="EMBL" id="QXUF01000146">
    <property type="protein sequence ID" value="RIM96877.1"/>
    <property type="molecule type" value="Genomic_DNA"/>
</dbReference>
<dbReference type="GO" id="GO:0006310">
    <property type="term" value="P:DNA recombination"/>
    <property type="evidence" value="ECO:0007669"/>
    <property type="project" value="InterPro"/>
</dbReference>
<evidence type="ECO:0000256" key="5">
    <source>
        <dbReference type="SAM" id="Coils"/>
    </source>
</evidence>
<organism evidence="7 8">
    <name type="scientific">Staphylococcus shinii</name>
    <dbReference type="NCBI Taxonomy" id="2912228"/>
    <lineage>
        <taxon>Bacteria</taxon>
        <taxon>Bacillati</taxon>
        <taxon>Bacillota</taxon>
        <taxon>Bacilli</taxon>
        <taxon>Bacillales</taxon>
        <taxon>Staphylococcaceae</taxon>
        <taxon>Staphylococcus</taxon>
    </lineage>
</organism>
<dbReference type="OrthoDB" id="9800759at2"/>
<evidence type="ECO:0000313" key="7">
    <source>
        <dbReference type="EMBL" id="RIM96877.1"/>
    </source>
</evidence>
<comment type="function">
    <text evidence="1">The interaction of the RSA site and the PRE protein may not only serves a function in plasmid maintenance, but may also contributes to the distribution of small antibiotic resistance plasmids among Gram-positive bacteria.</text>
</comment>
<dbReference type="NCBIfam" id="NF041497">
    <property type="entry name" value="MobV"/>
    <property type="match status" value="1"/>
</dbReference>
<dbReference type="RefSeq" id="WP_119605366.1">
    <property type="nucleotide sequence ID" value="NZ_QXUF01000146.1"/>
</dbReference>
<reference evidence="7 8" key="1">
    <citation type="journal article" date="2016" name="Front. Microbiol.">
        <title>Comprehensive Phylogenetic Analysis of Bovine Non-aureus Staphylococci Species Based on Whole-Genome Sequencing.</title>
        <authorList>
            <person name="Naushad S."/>
            <person name="Barkema H.W."/>
            <person name="Luby C."/>
            <person name="Condas L.A."/>
            <person name="Nobrega D.B."/>
            <person name="Carson D.A."/>
            <person name="De Buck J."/>
        </authorList>
    </citation>
    <scope>NUCLEOTIDE SEQUENCE [LARGE SCALE GENOMIC DNA]</scope>
    <source>
        <strain evidence="7 8">SNUC 4554</strain>
    </source>
</reference>
<evidence type="ECO:0000256" key="4">
    <source>
        <dbReference type="ARBA" id="ARBA00031709"/>
    </source>
</evidence>
<protein>
    <recommendedName>
        <fullName evidence="4">Mobilization protein</fullName>
    </recommendedName>
    <alternativeName>
        <fullName evidence="3">Plasmid recombinase</fullName>
    </alternativeName>
</protein>
<dbReference type="Pfam" id="PF01076">
    <property type="entry name" value="Mob_Pre"/>
    <property type="match status" value="1"/>
</dbReference>
<comment type="similarity">
    <text evidence="2">Belongs to the plasmid mobilization pre family.</text>
</comment>
<dbReference type="InterPro" id="IPR001668">
    <property type="entry name" value="Mob_Pre"/>
</dbReference>
<dbReference type="CDD" id="cd17242">
    <property type="entry name" value="MobM_relaxase"/>
    <property type="match status" value="1"/>
</dbReference>
<name>A0A418IC68_9STAP</name>
<proteinExistence type="inferred from homology"/>
<evidence type="ECO:0000256" key="3">
    <source>
        <dbReference type="ARBA" id="ARBA00029953"/>
    </source>
</evidence>
<dbReference type="Gene3D" id="3.30.930.30">
    <property type="match status" value="1"/>
</dbReference>
<keyword evidence="8" id="KW-1185">Reference proteome</keyword>
<gene>
    <name evidence="7" type="ORF">BU112_13460</name>
</gene>
<dbReference type="GO" id="GO:0003677">
    <property type="term" value="F:DNA binding"/>
    <property type="evidence" value="ECO:0007669"/>
    <property type="project" value="InterPro"/>
</dbReference>
<dbReference type="AlphaFoldDB" id="A0A418IC68"/>
<feature type="region of interest" description="Disordered" evidence="6">
    <location>
        <begin position="394"/>
        <end position="417"/>
    </location>
</feature>
<keyword evidence="5" id="KW-0175">Coiled coil</keyword>
<sequence length="417" mass="49590">MSYSIVRVSKVKSGTNTTGIQKHVQRENNNYENEDIDHSKTYLNYDLVNDNKQNFNNLIEEKIEQNYTGKRKIRTDAVKHIDGLITSDNEFFNNQTSEDTKQFFEHAKDFLEQEYGKDNLLYATVHMDEKTPHMHYGVVPLTTDGRLSAKEVVGNKKALTEFQDRFNEHVKQQGYDLERGQSRQITNAKHEQISQYKQRTEYHKQEYERESQKLGHIKQKNEKMKQEYQKSLNTLKTPINIPYELETEKVGGLFSKEIQETGNMIIKQDDFYKFDEKVKSAKTITDDYERIKSGEKIKELERDYKKTRDNFLETYEMYQGLKKENENLNEENKDLKSKINLKDNYLKLFKEMIAALLNELQYVLGREKYVERVRSIGKDNKLVMDIFRSVDKRENPEHYSEKREQKNNQDRGRGMSR</sequence>